<evidence type="ECO:0000313" key="3">
    <source>
        <dbReference type="Proteomes" id="UP000825701"/>
    </source>
</evidence>
<feature type="domain" description="Pterin-binding" evidence="1">
    <location>
        <begin position="94"/>
        <end position="326"/>
    </location>
</feature>
<dbReference type="Proteomes" id="UP000825701">
    <property type="component" value="Chromosome"/>
</dbReference>
<dbReference type="RefSeq" id="WP_261403343.1">
    <property type="nucleotide sequence ID" value="NZ_CP081869.1"/>
</dbReference>
<proteinExistence type="predicted"/>
<evidence type="ECO:0000259" key="1">
    <source>
        <dbReference type="PROSITE" id="PS50972"/>
    </source>
</evidence>
<dbReference type="AlphaFoldDB" id="A0A9E6UHX2"/>
<dbReference type="InterPro" id="IPR011005">
    <property type="entry name" value="Dihydropteroate_synth-like_sf"/>
</dbReference>
<accession>A0A9E6UHX2</accession>
<dbReference type="PROSITE" id="PS50972">
    <property type="entry name" value="PTERIN_BINDING"/>
    <property type="match status" value="1"/>
</dbReference>
<dbReference type="EMBL" id="CP081869">
    <property type="protein sequence ID" value="QZO00183.1"/>
    <property type="molecule type" value="Genomic_DNA"/>
</dbReference>
<gene>
    <name evidence="2" type="ORF">K6K41_27265</name>
</gene>
<evidence type="ECO:0000313" key="2">
    <source>
        <dbReference type="EMBL" id="QZO00183.1"/>
    </source>
</evidence>
<sequence length="475" mass="51745">MSEKVALITGSLAEARLQKMAEELKSDALDPVVVNVGVKVAALMTADILDRRLKLPDEVGRAILPGRFRGDLARLAERFGVKFERGPEELADLPQFFGRGGVEPDLSRHDCRIFAEIVDATTLSVDEIVAKAQALAKDGADVIDLGCMPDTEFPHLEETIRALKERGVAVSVDSANDDELARANRAGADYLLSLSEKNLWIADEGEATPILVPATQGDMASLYRVADALEARGRAYFADPILDPIHFGFTESVVRYAEFRRERPDAPMLMGIGNVTELTDADTTGINAILMGMISELRITAVLAVQVSPHCRTAVREFDRARREFFAAREDGALPKGYGGGLMALRDRRPVASSAADVEALAKEIRDRNFRIEVSEAGVHVFNRDGCRTAVDPFELYPHLNVEDDGAHAFYLGVETARAEIAYRLGKRYAQDEGLRFGVAGETSESAEEAHRLEFKKVGSTLARKSADAGDDGAA</sequence>
<keyword evidence="3" id="KW-1185">Reference proteome</keyword>
<dbReference type="SUPFAM" id="SSF51717">
    <property type="entry name" value="Dihydropteroate synthetase-like"/>
    <property type="match status" value="1"/>
</dbReference>
<name>A0A9E6UHX2_9HYPH</name>
<reference evidence="2" key="1">
    <citation type="submission" date="2021-08" db="EMBL/GenBank/DDBJ databases">
        <authorList>
            <person name="Zhang H."/>
            <person name="Xu M."/>
            <person name="Yu Z."/>
            <person name="Yang L."/>
            <person name="Cai Y."/>
        </authorList>
    </citation>
    <scope>NUCLEOTIDE SEQUENCE</scope>
    <source>
        <strain evidence="2">CHL1</strain>
    </source>
</reference>
<dbReference type="GO" id="GO:0042558">
    <property type="term" value="P:pteridine-containing compound metabolic process"/>
    <property type="evidence" value="ECO:0007669"/>
    <property type="project" value="InterPro"/>
</dbReference>
<dbReference type="InterPro" id="IPR000489">
    <property type="entry name" value="Pterin-binding_dom"/>
</dbReference>
<dbReference type="Gene3D" id="3.20.20.20">
    <property type="entry name" value="Dihydropteroate synthase-like"/>
    <property type="match status" value="1"/>
</dbReference>
<dbReference type="Pfam" id="PF20123">
    <property type="entry name" value="DUF6513"/>
    <property type="match status" value="1"/>
</dbReference>
<protein>
    <submittedName>
        <fullName evidence="2">DUF6513 domain-containing protein</fullName>
    </submittedName>
</protein>
<dbReference type="KEGG" id="cmet:K6K41_27265"/>
<organism evidence="2 3">
    <name type="scientific">Chenggangzhangella methanolivorans</name>
    <dbReference type="NCBI Taxonomy" id="1437009"/>
    <lineage>
        <taxon>Bacteria</taxon>
        <taxon>Pseudomonadati</taxon>
        <taxon>Pseudomonadota</taxon>
        <taxon>Alphaproteobacteria</taxon>
        <taxon>Hyphomicrobiales</taxon>
        <taxon>Methylopilaceae</taxon>
        <taxon>Chenggangzhangella</taxon>
    </lineage>
</organism>
<dbReference type="InterPro" id="IPR045406">
    <property type="entry name" value="DUF6513"/>
</dbReference>